<dbReference type="AlphaFoldDB" id="A0A172XXZ6"/>
<dbReference type="STRING" id="1685010.A0O34_15180"/>
<gene>
    <name evidence="1" type="ORF">A0O34_15180</name>
</gene>
<dbReference type="OrthoDB" id="1274452at2"/>
<dbReference type="EMBL" id="CP015199">
    <property type="protein sequence ID" value="ANF51766.1"/>
    <property type="molecule type" value="Genomic_DNA"/>
</dbReference>
<dbReference type="Proteomes" id="UP000077824">
    <property type="component" value="Chromosome"/>
</dbReference>
<accession>A0A172XXZ6</accession>
<sequence length="102" mass="11822">MDDYKEILKDLLLQYYDMTPGGDLVQMQTSQILAWAKGIIPNKPIDEHDTFDVLKELGFKQSQKIITEKICTFEGNKAKGIKPEFEDVEVGRILVWNLYEKI</sequence>
<reference evidence="1 2" key="1">
    <citation type="submission" date="2016-04" db="EMBL/GenBank/DDBJ databases">
        <title>Complete Genome Sequence of Chryseobacterium sp. IHBB 10212.</title>
        <authorList>
            <person name="Pal M."/>
            <person name="Swarnkar M.K."/>
            <person name="Kaushal K."/>
            <person name="Chhibber S."/>
            <person name="Singh A.K."/>
            <person name="Gulati A."/>
        </authorList>
    </citation>
    <scope>NUCLEOTIDE SEQUENCE [LARGE SCALE GENOMIC DNA]</scope>
    <source>
        <strain evidence="1 2">IHBB 10212</strain>
    </source>
</reference>
<evidence type="ECO:0000313" key="1">
    <source>
        <dbReference type="EMBL" id="ANF51766.1"/>
    </source>
</evidence>
<protein>
    <submittedName>
        <fullName evidence="1">Uncharacterized protein</fullName>
    </submittedName>
</protein>
<proteinExistence type="predicted"/>
<dbReference type="KEGG" id="chh:A0O34_15180"/>
<name>A0A172XXZ6_9FLAO</name>
<evidence type="ECO:0000313" key="2">
    <source>
        <dbReference type="Proteomes" id="UP000077824"/>
    </source>
</evidence>
<dbReference type="RefSeq" id="WP_066756235.1">
    <property type="nucleotide sequence ID" value="NZ_CP015199.1"/>
</dbReference>
<organism evidence="1 2">
    <name type="scientific">Chryseobacterium glaciei</name>
    <dbReference type="NCBI Taxonomy" id="1685010"/>
    <lineage>
        <taxon>Bacteria</taxon>
        <taxon>Pseudomonadati</taxon>
        <taxon>Bacteroidota</taxon>
        <taxon>Flavobacteriia</taxon>
        <taxon>Flavobacteriales</taxon>
        <taxon>Weeksellaceae</taxon>
        <taxon>Chryseobacterium group</taxon>
        <taxon>Chryseobacterium</taxon>
    </lineage>
</organism>
<keyword evidence="2" id="KW-1185">Reference proteome</keyword>